<proteinExistence type="predicted"/>
<keyword evidence="1" id="KW-0805">Transcription regulation</keyword>
<keyword evidence="2" id="KW-0238">DNA-binding</keyword>
<accession>A0AB39BM92</accession>
<evidence type="ECO:0000313" key="5">
    <source>
        <dbReference type="EMBL" id="XDI07630.1"/>
    </source>
</evidence>
<dbReference type="SMART" id="SM00345">
    <property type="entry name" value="HTH_GNTR"/>
    <property type="match status" value="1"/>
</dbReference>
<name>A0AB39BM92_9MICO</name>
<keyword evidence="3" id="KW-0804">Transcription</keyword>
<dbReference type="PANTHER" id="PTHR38445">
    <property type="entry name" value="HTH-TYPE TRANSCRIPTIONAL REPRESSOR YTRA"/>
    <property type="match status" value="1"/>
</dbReference>
<dbReference type="Pfam" id="PF00392">
    <property type="entry name" value="GntR"/>
    <property type="match status" value="1"/>
</dbReference>
<dbReference type="InterPro" id="IPR036388">
    <property type="entry name" value="WH-like_DNA-bd_sf"/>
</dbReference>
<evidence type="ECO:0000259" key="4">
    <source>
        <dbReference type="PROSITE" id="PS50949"/>
    </source>
</evidence>
<gene>
    <name evidence="5" type="ORF">ABFY20_20185</name>
</gene>
<dbReference type="GO" id="GO:0003700">
    <property type="term" value="F:DNA-binding transcription factor activity"/>
    <property type="evidence" value="ECO:0007669"/>
    <property type="project" value="InterPro"/>
</dbReference>
<feature type="domain" description="HTH gntR-type" evidence="4">
    <location>
        <begin position="11"/>
        <end position="79"/>
    </location>
</feature>
<geneLocation type="plasmid" evidence="5">
    <name>unnamed2</name>
</geneLocation>
<evidence type="ECO:0000256" key="3">
    <source>
        <dbReference type="ARBA" id="ARBA00023163"/>
    </source>
</evidence>
<dbReference type="GO" id="GO:0003677">
    <property type="term" value="F:DNA binding"/>
    <property type="evidence" value="ECO:0007669"/>
    <property type="project" value="UniProtKB-KW"/>
</dbReference>
<evidence type="ECO:0000256" key="1">
    <source>
        <dbReference type="ARBA" id="ARBA00023015"/>
    </source>
</evidence>
<sequence length="116" mass="11860">MLIRLVEGSPASFAEQIASQIRQGVARGEVAVGEKLPSARELAASLNVNMHTVLRAYDSLRAAGVVELGRGRGAVVVGGDAPGIRNVLDSAAAVVAQAAAAGISVRELSWLIKGMA</sequence>
<dbReference type="RefSeq" id="WP_368499996.1">
    <property type="nucleotide sequence ID" value="NZ_CP162513.1"/>
</dbReference>
<dbReference type="PROSITE" id="PS50949">
    <property type="entry name" value="HTH_GNTR"/>
    <property type="match status" value="1"/>
</dbReference>
<dbReference type="Gene3D" id="1.10.10.10">
    <property type="entry name" value="Winged helix-like DNA-binding domain superfamily/Winged helix DNA-binding domain"/>
    <property type="match status" value="1"/>
</dbReference>
<dbReference type="InterPro" id="IPR036390">
    <property type="entry name" value="WH_DNA-bd_sf"/>
</dbReference>
<dbReference type="InterPro" id="IPR000524">
    <property type="entry name" value="Tscrpt_reg_HTH_GntR"/>
</dbReference>
<dbReference type="EMBL" id="CP162513">
    <property type="protein sequence ID" value="XDI07630.1"/>
    <property type="molecule type" value="Genomic_DNA"/>
</dbReference>
<evidence type="ECO:0000256" key="2">
    <source>
        <dbReference type="ARBA" id="ARBA00023125"/>
    </source>
</evidence>
<organism evidence="5">
    <name type="scientific">Herbiconiux sp. A18JL235</name>
    <dbReference type="NCBI Taxonomy" id="3152363"/>
    <lineage>
        <taxon>Bacteria</taxon>
        <taxon>Bacillati</taxon>
        <taxon>Actinomycetota</taxon>
        <taxon>Actinomycetes</taxon>
        <taxon>Micrococcales</taxon>
        <taxon>Microbacteriaceae</taxon>
        <taxon>Herbiconiux</taxon>
    </lineage>
</organism>
<keyword evidence="5" id="KW-0614">Plasmid</keyword>
<dbReference type="SUPFAM" id="SSF46785">
    <property type="entry name" value="Winged helix' DNA-binding domain"/>
    <property type="match status" value="1"/>
</dbReference>
<dbReference type="PANTHER" id="PTHR38445:SF7">
    <property type="entry name" value="GNTR-FAMILY TRANSCRIPTIONAL REGULATOR"/>
    <property type="match status" value="1"/>
</dbReference>
<protein>
    <submittedName>
        <fullName evidence="5">GntR family transcriptional regulator</fullName>
    </submittedName>
</protein>
<reference evidence="5" key="1">
    <citation type="submission" date="2024-05" db="EMBL/GenBank/DDBJ databases">
        <title>Herbiconiux sp. A18JL235.</title>
        <authorList>
            <person name="Zhang G."/>
        </authorList>
    </citation>
    <scope>NUCLEOTIDE SEQUENCE</scope>
    <source>
        <strain evidence="5">A18JL235</strain>
        <plasmid evidence="5">unnamed2</plasmid>
    </source>
</reference>
<dbReference type="CDD" id="cd07377">
    <property type="entry name" value="WHTH_GntR"/>
    <property type="match status" value="1"/>
</dbReference>
<dbReference type="AlphaFoldDB" id="A0AB39BM92"/>